<dbReference type="GO" id="GO:0005634">
    <property type="term" value="C:nucleus"/>
    <property type="evidence" value="ECO:0007669"/>
    <property type="project" value="UniProtKB-SubCell"/>
</dbReference>
<feature type="compositionally biased region" description="Polar residues" evidence="5">
    <location>
        <begin position="539"/>
        <end position="550"/>
    </location>
</feature>
<dbReference type="InterPro" id="IPR050359">
    <property type="entry name" value="bHLH_transcription_factors"/>
</dbReference>
<evidence type="ECO:0000313" key="7">
    <source>
        <dbReference type="EMBL" id="OXA64032.1"/>
    </source>
</evidence>
<evidence type="ECO:0000256" key="1">
    <source>
        <dbReference type="ARBA" id="ARBA00004123"/>
    </source>
</evidence>
<dbReference type="FunFam" id="4.10.280.10:FF:000026">
    <property type="entry name" value="Basic helix-loop-helix family, member e23"/>
    <property type="match status" value="1"/>
</dbReference>
<feature type="domain" description="BHLH" evidence="6">
    <location>
        <begin position="447"/>
        <end position="501"/>
    </location>
</feature>
<comment type="caution">
    <text evidence="7">The sequence shown here is derived from an EMBL/GenBank/DDBJ whole genome shotgun (WGS) entry which is preliminary data.</text>
</comment>
<keyword evidence="3" id="KW-0804">Transcription</keyword>
<accession>A0A226F2M7</accession>
<keyword evidence="8" id="KW-1185">Reference proteome</keyword>
<dbReference type="STRING" id="158441.A0A226F2M7"/>
<name>A0A226F2M7_FOLCA</name>
<gene>
    <name evidence="7" type="ORF">Fcan01_02238</name>
</gene>
<dbReference type="PANTHER" id="PTHR19290:SF104">
    <property type="entry name" value="GH17679P"/>
    <property type="match status" value="1"/>
</dbReference>
<dbReference type="Gene3D" id="4.10.280.10">
    <property type="entry name" value="Helix-loop-helix DNA-binding domain"/>
    <property type="match status" value="1"/>
</dbReference>
<dbReference type="CDD" id="cd18954">
    <property type="entry name" value="bHLH_TS_bHLHe22_bHLHb5"/>
    <property type="match status" value="1"/>
</dbReference>
<evidence type="ECO:0000313" key="8">
    <source>
        <dbReference type="Proteomes" id="UP000198287"/>
    </source>
</evidence>
<evidence type="ECO:0000256" key="3">
    <source>
        <dbReference type="ARBA" id="ARBA00023163"/>
    </source>
</evidence>
<reference evidence="7 8" key="1">
    <citation type="submission" date="2015-12" db="EMBL/GenBank/DDBJ databases">
        <title>The genome of Folsomia candida.</title>
        <authorList>
            <person name="Faddeeva A."/>
            <person name="Derks M.F."/>
            <person name="Anvar Y."/>
            <person name="Smit S."/>
            <person name="Van Straalen N."/>
            <person name="Roelofs D."/>
        </authorList>
    </citation>
    <scope>NUCLEOTIDE SEQUENCE [LARGE SCALE GENOMIC DNA]</scope>
    <source>
        <strain evidence="7 8">VU population</strain>
        <tissue evidence="7">Whole body</tissue>
    </source>
</reference>
<dbReference type="Pfam" id="PF00010">
    <property type="entry name" value="HLH"/>
    <property type="match status" value="1"/>
</dbReference>
<keyword evidence="2" id="KW-0805">Transcription regulation</keyword>
<dbReference type="InterPro" id="IPR036638">
    <property type="entry name" value="HLH_DNA-bd_sf"/>
</dbReference>
<dbReference type="GO" id="GO:0045944">
    <property type="term" value="P:positive regulation of transcription by RNA polymerase II"/>
    <property type="evidence" value="ECO:0007669"/>
    <property type="project" value="TreeGrafter"/>
</dbReference>
<feature type="compositionally biased region" description="Polar residues" evidence="5">
    <location>
        <begin position="559"/>
        <end position="575"/>
    </location>
</feature>
<organism evidence="7 8">
    <name type="scientific">Folsomia candida</name>
    <name type="common">Springtail</name>
    <dbReference type="NCBI Taxonomy" id="158441"/>
    <lineage>
        <taxon>Eukaryota</taxon>
        <taxon>Metazoa</taxon>
        <taxon>Ecdysozoa</taxon>
        <taxon>Arthropoda</taxon>
        <taxon>Hexapoda</taxon>
        <taxon>Collembola</taxon>
        <taxon>Entomobryomorpha</taxon>
        <taxon>Isotomoidea</taxon>
        <taxon>Isotomidae</taxon>
        <taxon>Proisotominae</taxon>
        <taxon>Folsomia</taxon>
    </lineage>
</organism>
<evidence type="ECO:0000259" key="6">
    <source>
        <dbReference type="PROSITE" id="PS50888"/>
    </source>
</evidence>
<dbReference type="PROSITE" id="PS50888">
    <property type="entry name" value="BHLH"/>
    <property type="match status" value="1"/>
</dbReference>
<protein>
    <submittedName>
        <fullName evidence="7">Class E basic helix-loop-helix protein 23</fullName>
    </submittedName>
</protein>
<dbReference type="Proteomes" id="UP000198287">
    <property type="component" value="Unassembled WGS sequence"/>
</dbReference>
<evidence type="ECO:0000256" key="4">
    <source>
        <dbReference type="ARBA" id="ARBA00023242"/>
    </source>
</evidence>
<dbReference type="EMBL" id="LNIX01000001">
    <property type="protein sequence ID" value="OXA64032.1"/>
    <property type="molecule type" value="Genomic_DNA"/>
</dbReference>
<dbReference type="AlphaFoldDB" id="A0A226F2M7"/>
<evidence type="ECO:0000256" key="2">
    <source>
        <dbReference type="ARBA" id="ARBA00023015"/>
    </source>
</evidence>
<proteinExistence type="predicted"/>
<dbReference type="GO" id="GO:0061564">
    <property type="term" value="P:axon development"/>
    <property type="evidence" value="ECO:0007669"/>
    <property type="project" value="TreeGrafter"/>
</dbReference>
<sequence>MSKVMLMGVGPNHLLETNLGVCNTIIVRDTVGFENRVKVQEEKRRRSVCKKFKSCLEFYTEAGEGSQEVELDLPLIGCLSAEKPPLSTRAFVECERRGTALFTRTDNPFEAATTTHKEIAHPSFSPSLRSPKLWKHIRRLLAPHSSPSFQTAKTTLFHFSSSAVKHFHHNFLQPHLKVATRKFASVKMETFPLPPYAHGNSLMAIGDLISHQHMTVSSASETIKQVIQNDPPFREFPVVPSASAFRQHPAIKHPVPTPNPAASLYANLSSIVPQLPPNYDGGPPARYHPYGTGGGGGVLSAGTKMPPSHHGQPQQLLDGDRRGDKFNITEGMRMSSLLSKSELHSDTGTLSDCEDSKCELDVGRERCSSTNSGDSDSESYIIRSGGGGEHYFGMSTTGKNEADENNRPMISSHHGPLQREDKMGGSGGKGNSAKGGLSNKKNRQGKAVRLSINARERRRMHDLNDALDELRSVIPYAHSPSVRKLSKIATLLLAKNHILMQANALEELRRLLAMNQATGIAIPTSALAAAYEAQNVSSTGTSAVSNSNPVTAFPRLSDSGGQTTSPVVSPASNNGEKARSPLSVSFASSQPHTQRASSNHNFKQ</sequence>
<feature type="region of interest" description="Disordered" evidence="5">
    <location>
        <begin position="539"/>
        <end position="604"/>
    </location>
</feature>
<dbReference type="GO" id="GO:0000981">
    <property type="term" value="F:DNA-binding transcription factor activity, RNA polymerase II-specific"/>
    <property type="evidence" value="ECO:0007669"/>
    <property type="project" value="TreeGrafter"/>
</dbReference>
<dbReference type="GO" id="GO:0070888">
    <property type="term" value="F:E-box binding"/>
    <property type="evidence" value="ECO:0007669"/>
    <property type="project" value="TreeGrafter"/>
</dbReference>
<evidence type="ECO:0000256" key="5">
    <source>
        <dbReference type="SAM" id="MobiDB-lite"/>
    </source>
</evidence>
<feature type="region of interest" description="Disordered" evidence="5">
    <location>
        <begin position="289"/>
        <end position="321"/>
    </location>
</feature>
<comment type="subcellular location">
    <subcellularLocation>
        <location evidence="1">Nucleus</location>
    </subcellularLocation>
</comment>
<feature type="region of interest" description="Disordered" evidence="5">
    <location>
        <begin position="364"/>
        <end position="447"/>
    </location>
</feature>
<feature type="compositionally biased region" description="Polar residues" evidence="5">
    <location>
        <begin position="582"/>
        <end position="604"/>
    </location>
</feature>
<dbReference type="GO" id="GO:0046983">
    <property type="term" value="F:protein dimerization activity"/>
    <property type="evidence" value="ECO:0007669"/>
    <property type="project" value="InterPro"/>
</dbReference>
<dbReference type="PANTHER" id="PTHR19290">
    <property type="entry name" value="BASIC HELIX-LOOP-HELIX PROTEIN NEUROGENIN-RELATED"/>
    <property type="match status" value="1"/>
</dbReference>
<dbReference type="SMART" id="SM00353">
    <property type="entry name" value="HLH"/>
    <property type="match status" value="1"/>
</dbReference>
<dbReference type="InterPro" id="IPR011598">
    <property type="entry name" value="bHLH_dom"/>
</dbReference>
<dbReference type="OMA" id="AFVECER"/>
<dbReference type="SUPFAM" id="SSF47459">
    <property type="entry name" value="HLH, helix-loop-helix DNA-binding domain"/>
    <property type="match status" value="1"/>
</dbReference>
<dbReference type="GO" id="GO:0007423">
    <property type="term" value="P:sensory organ development"/>
    <property type="evidence" value="ECO:0007669"/>
    <property type="project" value="TreeGrafter"/>
</dbReference>
<keyword evidence="4" id="KW-0539">Nucleus</keyword>
<dbReference type="OrthoDB" id="10011855at2759"/>